<evidence type="ECO:0000256" key="1">
    <source>
        <dbReference type="ARBA" id="ARBA00004377"/>
    </source>
</evidence>
<evidence type="ECO:0000256" key="4">
    <source>
        <dbReference type="ARBA" id="ARBA00022475"/>
    </source>
</evidence>
<evidence type="ECO:0000256" key="5">
    <source>
        <dbReference type="ARBA" id="ARBA00022481"/>
    </source>
</evidence>
<keyword evidence="7 10" id="KW-0812">Transmembrane</keyword>
<dbReference type="InterPro" id="IPR045584">
    <property type="entry name" value="Pilin-like"/>
</dbReference>
<proteinExistence type="inferred from homology"/>
<name>A0ABU7HL82_9PSED</name>
<dbReference type="PANTHER" id="PTHR39583:SF2">
    <property type="entry name" value="TYPE II SECRETION SYSTEM PROTEIN J"/>
    <property type="match status" value="1"/>
</dbReference>
<gene>
    <name evidence="11" type="ORF">V0R50_03555</name>
</gene>
<dbReference type="InterPro" id="IPR051621">
    <property type="entry name" value="T2SS_protein_J"/>
</dbReference>
<evidence type="ECO:0000256" key="3">
    <source>
        <dbReference type="ARBA" id="ARBA00021539"/>
    </source>
</evidence>
<evidence type="ECO:0000256" key="2">
    <source>
        <dbReference type="ARBA" id="ARBA00011084"/>
    </source>
</evidence>
<evidence type="ECO:0000256" key="6">
    <source>
        <dbReference type="ARBA" id="ARBA00022519"/>
    </source>
</evidence>
<keyword evidence="8 10" id="KW-1133">Transmembrane helix</keyword>
<comment type="caution">
    <text evidence="11">The sequence shown here is derived from an EMBL/GenBank/DDBJ whole genome shotgun (WGS) entry which is preliminary data.</text>
</comment>
<keyword evidence="5" id="KW-0488">Methylation</keyword>
<sequence>MCRCAEARKRQSGFTLIEVMVAILLMALVSLIAWRGLDSIGDGSQRMQRASEQSAALDRALKQLQRDLELRAEDRLGNLEPPVAALRRSDDGIEVIRLVTQPPGALQRVRWLKRGDQLYRATGKASVDWPLAAPRDEVKVLDQVRRFAVRGWSADKGWGALGDGQPTGVEVVVERSGGERYRRVLGSP</sequence>
<evidence type="ECO:0000256" key="10">
    <source>
        <dbReference type="SAM" id="Phobius"/>
    </source>
</evidence>
<comment type="subcellular location">
    <subcellularLocation>
        <location evidence="1">Cell inner membrane</location>
        <topology evidence="1">Single-pass membrane protein</topology>
    </subcellularLocation>
</comment>
<dbReference type="EMBL" id="JAZDQJ010000002">
    <property type="protein sequence ID" value="MEE1932288.1"/>
    <property type="molecule type" value="Genomic_DNA"/>
</dbReference>
<evidence type="ECO:0000256" key="9">
    <source>
        <dbReference type="ARBA" id="ARBA00023136"/>
    </source>
</evidence>
<organism evidence="11 12">
    <name type="scientific">Pseudomonas ulcerans</name>
    <dbReference type="NCBI Taxonomy" id="3115852"/>
    <lineage>
        <taxon>Bacteria</taxon>
        <taxon>Pseudomonadati</taxon>
        <taxon>Pseudomonadota</taxon>
        <taxon>Gammaproteobacteria</taxon>
        <taxon>Pseudomonadales</taxon>
        <taxon>Pseudomonadaceae</taxon>
        <taxon>Pseudomonas</taxon>
    </lineage>
</organism>
<dbReference type="SUPFAM" id="SSF54523">
    <property type="entry name" value="Pili subunits"/>
    <property type="match status" value="2"/>
</dbReference>
<keyword evidence="6" id="KW-0997">Cell inner membrane</keyword>
<dbReference type="PANTHER" id="PTHR39583">
    <property type="entry name" value="TYPE II SECRETION SYSTEM PROTEIN J-RELATED"/>
    <property type="match status" value="1"/>
</dbReference>
<dbReference type="Pfam" id="PF11612">
    <property type="entry name" value="T2SSJ"/>
    <property type="match status" value="1"/>
</dbReference>
<keyword evidence="4" id="KW-1003">Cell membrane</keyword>
<evidence type="ECO:0000313" key="12">
    <source>
        <dbReference type="Proteomes" id="UP001335100"/>
    </source>
</evidence>
<dbReference type="Proteomes" id="UP001335100">
    <property type="component" value="Unassembled WGS sequence"/>
</dbReference>
<dbReference type="InterPro" id="IPR010055">
    <property type="entry name" value="T2SS_protein-GspJ"/>
</dbReference>
<accession>A0ABU7HL82</accession>
<evidence type="ECO:0000313" key="11">
    <source>
        <dbReference type="EMBL" id="MEE1932288.1"/>
    </source>
</evidence>
<dbReference type="PROSITE" id="PS00409">
    <property type="entry name" value="PROKAR_NTER_METHYL"/>
    <property type="match status" value="1"/>
</dbReference>
<reference evidence="11 12" key="1">
    <citation type="submission" date="2024-01" db="EMBL/GenBank/DDBJ databases">
        <title>Unpublished Manusciprt.</title>
        <authorList>
            <person name="Duman M."/>
            <person name="Valdes E.G."/>
            <person name="Ajmi N."/>
            <person name="Altun S."/>
            <person name="Saticioglu I.B."/>
        </authorList>
    </citation>
    <scope>NUCLEOTIDE SEQUENCE [LARGE SCALE GENOMIC DNA]</scope>
    <source>
        <strain evidence="11 12">148P</strain>
    </source>
</reference>
<evidence type="ECO:0000256" key="8">
    <source>
        <dbReference type="ARBA" id="ARBA00022989"/>
    </source>
</evidence>
<dbReference type="Pfam" id="PF07963">
    <property type="entry name" value="N_methyl"/>
    <property type="match status" value="1"/>
</dbReference>
<protein>
    <recommendedName>
        <fullName evidence="3">Type II secretion system protein J</fullName>
    </recommendedName>
</protein>
<keyword evidence="9 10" id="KW-0472">Membrane</keyword>
<dbReference type="NCBIfam" id="TIGR02532">
    <property type="entry name" value="IV_pilin_GFxxxE"/>
    <property type="match status" value="1"/>
</dbReference>
<evidence type="ECO:0000256" key="7">
    <source>
        <dbReference type="ARBA" id="ARBA00022692"/>
    </source>
</evidence>
<dbReference type="RefSeq" id="WP_330073239.1">
    <property type="nucleotide sequence ID" value="NZ_JAZDQJ010000002.1"/>
</dbReference>
<comment type="similarity">
    <text evidence="2">Belongs to the GSP J family.</text>
</comment>
<feature type="transmembrane region" description="Helical" evidence="10">
    <location>
        <begin position="12"/>
        <end position="34"/>
    </location>
</feature>
<dbReference type="InterPro" id="IPR012902">
    <property type="entry name" value="N_methyl_site"/>
</dbReference>
<keyword evidence="12" id="KW-1185">Reference proteome</keyword>